<evidence type="ECO:0000313" key="2">
    <source>
        <dbReference type="EMBL" id="CAH0048635.1"/>
    </source>
</evidence>
<accession>A0A9N9Z463</accession>
<gene>
    <name evidence="2" type="ORF">CSOL1703_00000582</name>
</gene>
<name>A0A9N9Z463_9HYPO</name>
<proteinExistence type="predicted"/>
<evidence type="ECO:0000259" key="1">
    <source>
        <dbReference type="PROSITE" id="PS50181"/>
    </source>
</evidence>
<comment type="caution">
    <text evidence="2">The sequence shown here is derived from an EMBL/GenBank/DDBJ whole genome shotgun (WGS) entry which is preliminary data.</text>
</comment>
<dbReference type="AlphaFoldDB" id="A0A9N9Z463"/>
<protein>
    <recommendedName>
        <fullName evidence="1">F-box domain-containing protein</fullName>
    </recommendedName>
</protein>
<evidence type="ECO:0000313" key="3">
    <source>
        <dbReference type="Proteomes" id="UP000775872"/>
    </source>
</evidence>
<dbReference type="PROSITE" id="PS50181">
    <property type="entry name" value="FBOX"/>
    <property type="match status" value="1"/>
</dbReference>
<dbReference type="EMBL" id="CABFOC020000035">
    <property type="protein sequence ID" value="CAH0048635.1"/>
    <property type="molecule type" value="Genomic_DNA"/>
</dbReference>
<feature type="domain" description="F-box" evidence="1">
    <location>
        <begin position="30"/>
        <end position="78"/>
    </location>
</feature>
<dbReference type="InterPro" id="IPR036047">
    <property type="entry name" value="F-box-like_dom_sf"/>
</dbReference>
<dbReference type="Proteomes" id="UP000775872">
    <property type="component" value="Unassembled WGS sequence"/>
</dbReference>
<organism evidence="2 3">
    <name type="scientific">Clonostachys solani</name>
    <dbReference type="NCBI Taxonomy" id="160281"/>
    <lineage>
        <taxon>Eukaryota</taxon>
        <taxon>Fungi</taxon>
        <taxon>Dikarya</taxon>
        <taxon>Ascomycota</taxon>
        <taxon>Pezizomycotina</taxon>
        <taxon>Sordariomycetes</taxon>
        <taxon>Hypocreomycetidae</taxon>
        <taxon>Hypocreales</taxon>
        <taxon>Bionectriaceae</taxon>
        <taxon>Clonostachys</taxon>
    </lineage>
</organism>
<reference evidence="3" key="1">
    <citation type="submission" date="2019-06" db="EMBL/GenBank/DDBJ databases">
        <authorList>
            <person name="Broberg M."/>
        </authorList>
    </citation>
    <scope>NUCLEOTIDE SEQUENCE [LARGE SCALE GENOMIC DNA]</scope>
</reference>
<dbReference type="CDD" id="cd09917">
    <property type="entry name" value="F-box_SF"/>
    <property type="match status" value="1"/>
</dbReference>
<keyword evidence="3" id="KW-1185">Reference proteome</keyword>
<dbReference type="SUPFAM" id="SSF81383">
    <property type="entry name" value="F-box domain"/>
    <property type="match status" value="1"/>
</dbReference>
<dbReference type="InterPro" id="IPR001810">
    <property type="entry name" value="F-box_dom"/>
</dbReference>
<reference evidence="2 3" key="2">
    <citation type="submission" date="2021-10" db="EMBL/GenBank/DDBJ databases">
        <authorList>
            <person name="Piombo E."/>
        </authorList>
    </citation>
    <scope>NUCLEOTIDE SEQUENCE [LARGE SCALE GENOMIC DNA]</scope>
</reference>
<sequence length="332" mass="37021">MALALIYGWLQELVANITRHVAWSGPPQSQSPLLELPAEVVVLIVTFLSPPDRLSAALACKPLHFIYKEILHDLYMPASKKDHENFLLRLERDLMATHLYCGVCTGLHRLSSLNKPNERPPSSGAPTCLGIDYQNSPTFSENHFAYHHGRAVMNRHFYGAPAGLDPKALRYKTLFNDINVVLGYHECDGIDRRTEHDEETKHWILRYLPTHDDFGHVESPAMLYKSGVYKSGRFKRGRNLQVLAGAGASGPRVVRQVPDRLHGGDLTALSESWTRGILPRENKDVDQLWPVPESAGLEVEGMEAEGWRILLGRAPKSKGLPPGKCISAIPCS</sequence>